<evidence type="ECO:0008006" key="3">
    <source>
        <dbReference type="Google" id="ProtNLM"/>
    </source>
</evidence>
<name>A0ABR2Z5V0_9AGAR</name>
<comment type="caution">
    <text evidence="1">The sequence shown here is derived from an EMBL/GenBank/DDBJ whole genome shotgun (WGS) entry which is preliminary data.</text>
</comment>
<organism evidence="1 2">
    <name type="scientific">Marasmius tenuissimus</name>
    <dbReference type="NCBI Taxonomy" id="585030"/>
    <lineage>
        <taxon>Eukaryota</taxon>
        <taxon>Fungi</taxon>
        <taxon>Dikarya</taxon>
        <taxon>Basidiomycota</taxon>
        <taxon>Agaricomycotina</taxon>
        <taxon>Agaricomycetes</taxon>
        <taxon>Agaricomycetidae</taxon>
        <taxon>Agaricales</taxon>
        <taxon>Marasmiineae</taxon>
        <taxon>Marasmiaceae</taxon>
        <taxon>Marasmius</taxon>
    </lineage>
</organism>
<sequence>MAWSERKATKASWKLPENWEQLCKDTCYQKVHTLKEFDIPKELLVNSDQTTVVYNPGSRLIWATRGEKQVSPIGLEEKRAFMTLLSVAADGYALPIQCMFGGETSCMCPSPSAPHYKDYVAAGFELVPSGSTSAWMQENHPDIIIHFIPGNCTSTAQLLDVAVNCIFKQSLKISYLQSSEEMSFDSSIGPMHDASIGWLWDAYSRIQKKDLVKKAFEMCSDGSLDLSFKKLTSQEAHEGLRNLKETQHTFWEEITASKSQGLLVAEDERCQEDIELEEVNEDSGPIDSDVRLTDLAAHLTKNLAQGAHYEVLDSGSADAGLSSCAATEGELPELTEVFIETLVQRQGTRQRKPNKWYAGWWKHADDFGNDLDYVE</sequence>
<protein>
    <recommendedName>
        <fullName evidence="3">DDE-1 domain-containing protein</fullName>
    </recommendedName>
</protein>
<gene>
    <name evidence="1" type="ORF">AAF712_016384</name>
</gene>
<proteinExistence type="predicted"/>
<dbReference type="EMBL" id="JBBXMP010000761">
    <property type="protein sequence ID" value="KAL0057000.1"/>
    <property type="molecule type" value="Genomic_DNA"/>
</dbReference>
<dbReference type="Proteomes" id="UP001437256">
    <property type="component" value="Unassembled WGS sequence"/>
</dbReference>
<evidence type="ECO:0000313" key="2">
    <source>
        <dbReference type="Proteomes" id="UP001437256"/>
    </source>
</evidence>
<keyword evidence="2" id="KW-1185">Reference proteome</keyword>
<accession>A0ABR2Z5V0</accession>
<reference evidence="1 2" key="1">
    <citation type="submission" date="2024-05" db="EMBL/GenBank/DDBJ databases">
        <title>A draft genome resource for the thread blight pathogen Marasmius tenuissimus strain MS-2.</title>
        <authorList>
            <person name="Yulfo-Soto G.E."/>
            <person name="Baruah I.K."/>
            <person name="Amoako-Attah I."/>
            <person name="Bukari Y."/>
            <person name="Meinhardt L.W."/>
            <person name="Bailey B.A."/>
            <person name="Cohen S.P."/>
        </authorList>
    </citation>
    <scope>NUCLEOTIDE SEQUENCE [LARGE SCALE GENOMIC DNA]</scope>
    <source>
        <strain evidence="1 2">MS-2</strain>
    </source>
</reference>
<evidence type="ECO:0000313" key="1">
    <source>
        <dbReference type="EMBL" id="KAL0057000.1"/>
    </source>
</evidence>